<evidence type="ECO:0000313" key="2">
    <source>
        <dbReference type="Proteomes" id="UP000183015"/>
    </source>
</evidence>
<gene>
    <name evidence="1" type="ORF">SAMN05414137_119122</name>
</gene>
<organism evidence="1 2">
    <name type="scientific">Streptacidiphilus jiangxiensis</name>
    <dbReference type="NCBI Taxonomy" id="235985"/>
    <lineage>
        <taxon>Bacteria</taxon>
        <taxon>Bacillati</taxon>
        <taxon>Actinomycetota</taxon>
        <taxon>Actinomycetes</taxon>
        <taxon>Kitasatosporales</taxon>
        <taxon>Streptomycetaceae</taxon>
        <taxon>Streptacidiphilus</taxon>
    </lineage>
</organism>
<protein>
    <submittedName>
        <fullName evidence="1">Tellurite resistance protein TerA</fullName>
    </submittedName>
</protein>
<keyword evidence="2" id="KW-1185">Reference proteome</keyword>
<dbReference type="eggNOG" id="COG4110">
    <property type="taxonomic scope" value="Bacteria"/>
</dbReference>
<dbReference type="CDD" id="cd06974">
    <property type="entry name" value="TerD_like"/>
    <property type="match status" value="1"/>
</dbReference>
<dbReference type="OrthoDB" id="2079357at2"/>
<dbReference type="RefSeq" id="WP_052438495.1">
    <property type="nucleotide sequence ID" value="NZ_BBPN01000007.1"/>
</dbReference>
<dbReference type="InterPro" id="IPR003325">
    <property type="entry name" value="TerD"/>
</dbReference>
<dbReference type="Gene3D" id="2.60.60.30">
    <property type="entry name" value="sav2460 like domains"/>
    <property type="match status" value="1"/>
</dbReference>
<dbReference type="STRING" id="235985.SAMN05414137_119122"/>
<sequence>MAGLLDLLRKADRGLDVGIERITLDRKRRTVSLTETGALAGTMQVNLHWTAREAEPPRRSAREQFRALLNPNPFRPVTLGQAGSEPLAVDLDLGCLYEMTDGSKGVIQPLGPYMGDLHHSPYIRLSRDDRSGAPTGEMMYIDMDKRDQFKRLLIFVYIYDDTPAFDRTHAVVTLFPTSGPRIEVRLDERAAQARSCAVLLIENKGDGEFLVTREVRYVYGFQAELDRLYGWGLQWQRGFKPVGS</sequence>
<proteinExistence type="predicted"/>
<dbReference type="EMBL" id="FOAZ01000019">
    <property type="protein sequence ID" value="SEM14845.1"/>
    <property type="molecule type" value="Genomic_DNA"/>
</dbReference>
<reference evidence="2" key="1">
    <citation type="submission" date="2016-10" db="EMBL/GenBank/DDBJ databases">
        <authorList>
            <person name="Varghese N."/>
        </authorList>
    </citation>
    <scope>NUCLEOTIDE SEQUENCE [LARGE SCALE GENOMIC DNA]</scope>
    <source>
        <strain evidence="2">DSM 45096 / BCRC 16803 / CGMCC 4.1857 / CIP 109030 / JCM 12277 / KCTC 19219 / NBRC 100920 / 33214</strain>
    </source>
</reference>
<name>A0A1H7W1B1_STRJI</name>
<dbReference type="Proteomes" id="UP000183015">
    <property type="component" value="Unassembled WGS sequence"/>
</dbReference>
<accession>A0A1H7W1B1</accession>
<evidence type="ECO:0000313" key="1">
    <source>
        <dbReference type="EMBL" id="SEM14845.1"/>
    </source>
</evidence>
<dbReference type="AlphaFoldDB" id="A0A1H7W1B1"/>